<accession>A0A0G0NID6</accession>
<dbReference type="EMBL" id="LBVL01000005">
    <property type="protein sequence ID" value="KKQ85639.1"/>
    <property type="molecule type" value="Genomic_DNA"/>
</dbReference>
<evidence type="ECO:0000313" key="2">
    <source>
        <dbReference type="EMBL" id="KKQ85639.1"/>
    </source>
</evidence>
<feature type="transmembrane region" description="Helical" evidence="1">
    <location>
        <begin position="280"/>
        <end position="301"/>
    </location>
</feature>
<dbReference type="PANTHER" id="PTHR43861">
    <property type="entry name" value="TRANS-ACONITATE 2-METHYLTRANSFERASE-RELATED"/>
    <property type="match status" value="1"/>
</dbReference>
<keyword evidence="2" id="KW-0489">Methyltransferase</keyword>
<dbReference type="GO" id="GO:0008168">
    <property type="term" value="F:methyltransferase activity"/>
    <property type="evidence" value="ECO:0007669"/>
    <property type="project" value="UniProtKB-KW"/>
</dbReference>
<dbReference type="Pfam" id="PF13489">
    <property type="entry name" value="Methyltransf_23"/>
    <property type="match status" value="1"/>
</dbReference>
<dbReference type="AlphaFoldDB" id="A0A0G0NID6"/>
<keyword evidence="1" id="KW-0472">Membrane</keyword>
<keyword evidence="1" id="KW-0812">Transmembrane</keyword>
<protein>
    <submittedName>
        <fullName evidence="2">Methylase involved in ubiquinone/menaquinone biosynthesis</fullName>
    </submittedName>
</protein>
<dbReference type="STRING" id="1618570.UT08_C0005G0090"/>
<gene>
    <name evidence="2" type="ORF">UT08_C0005G0090</name>
</gene>
<proteinExistence type="predicted"/>
<keyword evidence="1" id="KW-1133">Transmembrane helix</keyword>
<reference evidence="2 3" key="1">
    <citation type="journal article" date="2015" name="Nature">
        <title>rRNA introns, odd ribosomes, and small enigmatic genomes across a large radiation of phyla.</title>
        <authorList>
            <person name="Brown C.T."/>
            <person name="Hug L.A."/>
            <person name="Thomas B.C."/>
            <person name="Sharon I."/>
            <person name="Castelle C.J."/>
            <person name="Singh A."/>
            <person name="Wilkins M.J."/>
            <person name="Williams K.H."/>
            <person name="Banfield J.F."/>
        </authorList>
    </citation>
    <scope>NUCLEOTIDE SEQUENCE [LARGE SCALE GENOMIC DNA]</scope>
</reference>
<organism evidence="2 3">
    <name type="scientific">Candidatus Woesebacteria bacterium GW2011_GWB1_38_8</name>
    <dbReference type="NCBI Taxonomy" id="1618570"/>
    <lineage>
        <taxon>Bacteria</taxon>
        <taxon>Candidatus Woeseibacteriota</taxon>
    </lineage>
</organism>
<dbReference type="Proteomes" id="UP000034081">
    <property type="component" value="Unassembled WGS sequence"/>
</dbReference>
<sequence>MKLIKCVNCRNIDFRLLFITQDYLSKELFLIEKCTQCGLVRTHIDSTLSSSKYYPPKYYGQKGRRFLTAIEKVIYFSRTMRGREIHRLFGKPGVILDIGCGRGIMLGYLKKIGWKVMGTEIDSGLVNISKHRGLTVYKNNDITKLPIPLKSVDVITLFHVLEHIPDPVATIKYSKRLLKPNGVMIIEVPNFSSFQAKISGSAWFHLDAPRHLFHFTKTVLESLILSNGFKIMKESTYSFEYGYFGMLQSMLNKITSQNNLLYIVFKRNALVNKTIRLKDILLNLLLLMPCVFVSIPIELLASTFHRGGVLRIVFKKP</sequence>
<comment type="caution">
    <text evidence="2">The sequence shown here is derived from an EMBL/GenBank/DDBJ whole genome shotgun (WGS) entry which is preliminary data.</text>
</comment>
<dbReference type="SUPFAM" id="SSF53335">
    <property type="entry name" value="S-adenosyl-L-methionine-dependent methyltransferases"/>
    <property type="match status" value="1"/>
</dbReference>
<evidence type="ECO:0000256" key="1">
    <source>
        <dbReference type="SAM" id="Phobius"/>
    </source>
</evidence>
<keyword evidence="2" id="KW-0830">Ubiquinone</keyword>
<dbReference type="Gene3D" id="3.40.50.150">
    <property type="entry name" value="Vaccinia Virus protein VP39"/>
    <property type="match status" value="1"/>
</dbReference>
<dbReference type="InterPro" id="IPR029063">
    <property type="entry name" value="SAM-dependent_MTases_sf"/>
</dbReference>
<name>A0A0G0NID6_9BACT</name>
<dbReference type="CDD" id="cd02440">
    <property type="entry name" value="AdoMet_MTases"/>
    <property type="match status" value="1"/>
</dbReference>
<keyword evidence="2" id="KW-0808">Transferase</keyword>
<dbReference type="GO" id="GO:0032259">
    <property type="term" value="P:methylation"/>
    <property type="evidence" value="ECO:0007669"/>
    <property type="project" value="UniProtKB-KW"/>
</dbReference>
<evidence type="ECO:0000313" key="3">
    <source>
        <dbReference type="Proteomes" id="UP000034081"/>
    </source>
</evidence>